<gene>
    <name evidence="2" type="ORF">B0J13DRAFT_157315</name>
</gene>
<protein>
    <recommendedName>
        <fullName evidence="4">C2H2-type domain-containing protein</fullName>
    </recommendedName>
</protein>
<dbReference type="AlphaFoldDB" id="A0A9P9IIV3"/>
<dbReference type="PANTHER" id="PTHR38166:SF1">
    <property type="entry name" value="C2H2-TYPE DOMAIN-CONTAINING PROTEIN"/>
    <property type="match status" value="1"/>
</dbReference>
<evidence type="ECO:0000313" key="2">
    <source>
        <dbReference type="EMBL" id="KAH7122176.1"/>
    </source>
</evidence>
<feature type="region of interest" description="Disordered" evidence="1">
    <location>
        <begin position="1"/>
        <end position="21"/>
    </location>
</feature>
<evidence type="ECO:0008006" key="4">
    <source>
        <dbReference type="Google" id="ProtNLM"/>
    </source>
</evidence>
<dbReference type="EMBL" id="JAGMUU010000026">
    <property type="protein sequence ID" value="KAH7122176.1"/>
    <property type="molecule type" value="Genomic_DNA"/>
</dbReference>
<dbReference type="OrthoDB" id="4738706at2759"/>
<accession>A0A9P9IIV3</accession>
<evidence type="ECO:0000313" key="3">
    <source>
        <dbReference type="Proteomes" id="UP000717696"/>
    </source>
</evidence>
<sequence length="387" mass="44325">MHDTGVRRHDHKPPLRATVPHRSIDRYKKENEHQFQFQAGPKNSDLNHIGEWSNLPLPILAASPTLEFSNQVVETRNTTLSAAALEKVEGHELRPKKKSRRDSPSTSQTNLVRLQSLEGTAATEGNSQTKTSLLACPFYKKDGQKYHDCLKYELKRVKDVKQHICRKHTKDEFSCPSCSNGFSTKEAQDRHESRCQGDLEPRPGSTSAWQRRELNVTNIRGCSTEEQWFSTWDTVFPGQPRPKSCYLGNNLQEMMTQIRDLWDRKRGQIIGHVLNDGNKMMDSPSLLDSAMQTVFNQFESEMATPNLETKTQKKLLVTATPQQQGKETDMMTRTSEYQGHATEMEQNIQEGWQHVSYLDPLAFDKEKFLNEDWVFDFLPSSPNKGLA</sequence>
<evidence type="ECO:0000256" key="1">
    <source>
        <dbReference type="SAM" id="MobiDB-lite"/>
    </source>
</evidence>
<keyword evidence="3" id="KW-1185">Reference proteome</keyword>
<feature type="region of interest" description="Disordered" evidence="1">
    <location>
        <begin position="89"/>
        <end position="111"/>
    </location>
</feature>
<comment type="caution">
    <text evidence="2">The sequence shown here is derived from an EMBL/GenBank/DDBJ whole genome shotgun (WGS) entry which is preliminary data.</text>
</comment>
<reference evidence="2" key="1">
    <citation type="journal article" date="2021" name="Nat. Commun.">
        <title>Genetic determinants of endophytism in the Arabidopsis root mycobiome.</title>
        <authorList>
            <person name="Mesny F."/>
            <person name="Miyauchi S."/>
            <person name="Thiergart T."/>
            <person name="Pickel B."/>
            <person name="Atanasova L."/>
            <person name="Karlsson M."/>
            <person name="Huettel B."/>
            <person name="Barry K.W."/>
            <person name="Haridas S."/>
            <person name="Chen C."/>
            <person name="Bauer D."/>
            <person name="Andreopoulos W."/>
            <person name="Pangilinan J."/>
            <person name="LaButti K."/>
            <person name="Riley R."/>
            <person name="Lipzen A."/>
            <person name="Clum A."/>
            <person name="Drula E."/>
            <person name="Henrissat B."/>
            <person name="Kohler A."/>
            <person name="Grigoriev I.V."/>
            <person name="Martin F.M."/>
            <person name="Hacquard S."/>
        </authorList>
    </citation>
    <scope>NUCLEOTIDE SEQUENCE</scope>
    <source>
        <strain evidence="2">MPI-CAGE-AT-0021</strain>
    </source>
</reference>
<dbReference type="Proteomes" id="UP000717696">
    <property type="component" value="Unassembled WGS sequence"/>
</dbReference>
<dbReference type="PANTHER" id="PTHR38166">
    <property type="entry name" value="C2H2-TYPE DOMAIN-CONTAINING PROTEIN-RELATED"/>
    <property type="match status" value="1"/>
</dbReference>
<name>A0A9P9IIV3_9HYPO</name>
<organism evidence="2 3">
    <name type="scientific">Dactylonectria estremocensis</name>
    <dbReference type="NCBI Taxonomy" id="1079267"/>
    <lineage>
        <taxon>Eukaryota</taxon>
        <taxon>Fungi</taxon>
        <taxon>Dikarya</taxon>
        <taxon>Ascomycota</taxon>
        <taxon>Pezizomycotina</taxon>
        <taxon>Sordariomycetes</taxon>
        <taxon>Hypocreomycetidae</taxon>
        <taxon>Hypocreales</taxon>
        <taxon>Nectriaceae</taxon>
        <taxon>Dactylonectria</taxon>
    </lineage>
</organism>
<proteinExistence type="predicted"/>